<dbReference type="Proteomes" id="UP001085076">
    <property type="component" value="Miscellaneous, Linkage group lg05"/>
</dbReference>
<protein>
    <submittedName>
        <fullName evidence="2">Uncharacterized protein</fullName>
    </submittedName>
</protein>
<keyword evidence="3" id="KW-1185">Reference proteome</keyword>
<reference evidence="2" key="1">
    <citation type="submission" date="2021-03" db="EMBL/GenBank/DDBJ databases">
        <authorList>
            <person name="Li Z."/>
            <person name="Yang C."/>
        </authorList>
    </citation>
    <scope>NUCLEOTIDE SEQUENCE</scope>
    <source>
        <strain evidence="2">Dzin_1.0</strain>
        <tissue evidence="2">Leaf</tissue>
    </source>
</reference>
<feature type="region of interest" description="Disordered" evidence="1">
    <location>
        <begin position="1"/>
        <end position="42"/>
    </location>
</feature>
<comment type="caution">
    <text evidence="2">The sequence shown here is derived from an EMBL/GenBank/DDBJ whole genome shotgun (WGS) entry which is preliminary data.</text>
</comment>
<gene>
    <name evidence="2" type="ORF">J5N97_020267</name>
</gene>
<dbReference type="AlphaFoldDB" id="A0A9D5CGR3"/>
<accession>A0A9D5CGR3</accession>
<organism evidence="2 3">
    <name type="scientific">Dioscorea zingiberensis</name>
    <dbReference type="NCBI Taxonomy" id="325984"/>
    <lineage>
        <taxon>Eukaryota</taxon>
        <taxon>Viridiplantae</taxon>
        <taxon>Streptophyta</taxon>
        <taxon>Embryophyta</taxon>
        <taxon>Tracheophyta</taxon>
        <taxon>Spermatophyta</taxon>
        <taxon>Magnoliopsida</taxon>
        <taxon>Liliopsida</taxon>
        <taxon>Dioscoreales</taxon>
        <taxon>Dioscoreaceae</taxon>
        <taxon>Dioscorea</taxon>
    </lineage>
</organism>
<evidence type="ECO:0000256" key="1">
    <source>
        <dbReference type="SAM" id="MobiDB-lite"/>
    </source>
</evidence>
<dbReference type="EMBL" id="JAGGNH010000005">
    <property type="protein sequence ID" value="KAJ0972308.1"/>
    <property type="molecule type" value="Genomic_DNA"/>
</dbReference>
<reference evidence="2" key="2">
    <citation type="journal article" date="2022" name="Hortic Res">
        <title>The genome of Dioscorea zingiberensis sheds light on the biosynthesis, origin and evolution of the medicinally important diosgenin saponins.</title>
        <authorList>
            <person name="Li Y."/>
            <person name="Tan C."/>
            <person name="Li Z."/>
            <person name="Guo J."/>
            <person name="Li S."/>
            <person name="Chen X."/>
            <person name="Wang C."/>
            <person name="Dai X."/>
            <person name="Yang H."/>
            <person name="Song W."/>
            <person name="Hou L."/>
            <person name="Xu J."/>
            <person name="Tong Z."/>
            <person name="Xu A."/>
            <person name="Yuan X."/>
            <person name="Wang W."/>
            <person name="Yang Q."/>
            <person name="Chen L."/>
            <person name="Sun Z."/>
            <person name="Wang K."/>
            <person name="Pan B."/>
            <person name="Chen J."/>
            <person name="Bao Y."/>
            <person name="Liu F."/>
            <person name="Qi X."/>
            <person name="Gang D.R."/>
            <person name="Wen J."/>
            <person name="Li J."/>
        </authorList>
    </citation>
    <scope>NUCLEOTIDE SEQUENCE</scope>
    <source>
        <strain evidence="2">Dzin_1.0</strain>
    </source>
</reference>
<sequence>MPIDGHSKTSREDMIDGVPSVHPDLHIVDNGSLPIGEGGRGTKMGGLLKPSDVLLGPGLDGENAQTGWRFGTHRQMRHHSRGRRSSLPPHQEAKVVAMRDPLLHSNTVTYLHHRTRLRRENHRYSGTLSFSGEAKRRWQSGIVIRERPLTQQSEEAYPVLDYRLKEKPGSLGSRLQRIFSIVYGEEVEGMNDVTRNQNKEGTSDRLEAVEREKTIHVTPQMNESDVNGQLGEDPEEIDFEESISQFRAM</sequence>
<evidence type="ECO:0000313" key="2">
    <source>
        <dbReference type="EMBL" id="KAJ0972308.1"/>
    </source>
</evidence>
<proteinExistence type="predicted"/>
<name>A0A9D5CGR3_9LILI</name>
<evidence type="ECO:0000313" key="3">
    <source>
        <dbReference type="Proteomes" id="UP001085076"/>
    </source>
</evidence>
<feature type="compositionally biased region" description="Basic and acidic residues" evidence="1">
    <location>
        <begin position="1"/>
        <end position="14"/>
    </location>
</feature>